<feature type="compositionally biased region" description="Polar residues" evidence="1">
    <location>
        <begin position="331"/>
        <end position="341"/>
    </location>
</feature>
<name>A0A6H5G742_9HEMI</name>
<dbReference type="InterPro" id="IPR013083">
    <property type="entry name" value="Znf_RING/FYVE/PHD"/>
</dbReference>
<accession>A0A6H5G742</accession>
<feature type="compositionally biased region" description="Basic and acidic residues" evidence="1">
    <location>
        <begin position="7"/>
        <end position="18"/>
    </location>
</feature>
<evidence type="ECO:0000313" key="2">
    <source>
        <dbReference type="EMBL" id="CAA9998206.1"/>
    </source>
</evidence>
<dbReference type="SUPFAM" id="SSF57903">
    <property type="entry name" value="FYVE/PHD zinc finger"/>
    <property type="match status" value="1"/>
</dbReference>
<organism evidence="2 3">
    <name type="scientific">Nesidiocoris tenuis</name>
    <dbReference type="NCBI Taxonomy" id="355587"/>
    <lineage>
        <taxon>Eukaryota</taxon>
        <taxon>Metazoa</taxon>
        <taxon>Ecdysozoa</taxon>
        <taxon>Arthropoda</taxon>
        <taxon>Hexapoda</taxon>
        <taxon>Insecta</taxon>
        <taxon>Pterygota</taxon>
        <taxon>Neoptera</taxon>
        <taxon>Paraneoptera</taxon>
        <taxon>Hemiptera</taxon>
        <taxon>Heteroptera</taxon>
        <taxon>Panheteroptera</taxon>
        <taxon>Cimicomorpha</taxon>
        <taxon>Miridae</taxon>
        <taxon>Dicyphina</taxon>
        <taxon>Nesidiocoris</taxon>
    </lineage>
</organism>
<dbReference type="InterPro" id="IPR011011">
    <property type="entry name" value="Znf_FYVE_PHD"/>
</dbReference>
<proteinExistence type="predicted"/>
<dbReference type="Gene3D" id="3.30.40.10">
    <property type="entry name" value="Zinc/RING finger domain, C3HC4 (zinc finger)"/>
    <property type="match status" value="1"/>
</dbReference>
<reference evidence="2 3" key="1">
    <citation type="submission" date="2020-02" db="EMBL/GenBank/DDBJ databases">
        <authorList>
            <person name="Ferguson B K."/>
        </authorList>
    </citation>
    <scope>NUCLEOTIDE SEQUENCE [LARGE SCALE GENOMIC DNA]</scope>
</reference>
<gene>
    <name evidence="2" type="ORF">NTEN_LOCUS4489</name>
</gene>
<evidence type="ECO:0000313" key="3">
    <source>
        <dbReference type="Proteomes" id="UP000479000"/>
    </source>
</evidence>
<dbReference type="AlphaFoldDB" id="A0A6H5G742"/>
<evidence type="ECO:0000256" key="1">
    <source>
        <dbReference type="SAM" id="MobiDB-lite"/>
    </source>
</evidence>
<feature type="region of interest" description="Disordered" evidence="1">
    <location>
        <begin position="331"/>
        <end position="365"/>
    </location>
</feature>
<feature type="region of interest" description="Disordered" evidence="1">
    <location>
        <begin position="267"/>
        <end position="292"/>
    </location>
</feature>
<protein>
    <submittedName>
        <fullName evidence="2">Uncharacterized protein</fullName>
    </submittedName>
</protein>
<feature type="compositionally biased region" description="Acidic residues" evidence="1">
    <location>
        <begin position="26"/>
        <end position="35"/>
    </location>
</feature>
<feature type="region of interest" description="Disordered" evidence="1">
    <location>
        <begin position="1"/>
        <end position="64"/>
    </location>
</feature>
<feature type="compositionally biased region" description="Low complexity" evidence="1">
    <location>
        <begin position="347"/>
        <end position="358"/>
    </location>
</feature>
<sequence length="365" mass="39897">MSGLATMKDDETRMKEDESSCSMYGDEGDDDDDFDDTPRSKRAGKKVDEDYEPPSSATIKKAQGRSSSRTIQLGALIRCVACEFKYHRSCHKPIILARNVNKWKCSSCGPAKFIRLSRGSTCWISSLSTLCWGAAGHARDNFGCQCQGLERRSTLHLSAYRFFISSRRIRASAPNARTSSRIRSTNCSASSAIICITPSAAGPVTLPTFSAWGRASKNGAATIAWCASRSNLIRLRRRKKCSIWTVRRRTPGGSIACGKSSSASASRRWGRYRTRPSPITGPGTPPKCASTSTNISPINASGTCSWKIRWISAPPLPRGVRKKCREASSANLCSTTPNTEDWPTEPSFKISSSHSFRSGADKLDK</sequence>
<dbReference type="EMBL" id="CADCXU010006668">
    <property type="protein sequence ID" value="CAA9998206.1"/>
    <property type="molecule type" value="Genomic_DNA"/>
</dbReference>
<keyword evidence="3" id="KW-1185">Reference proteome</keyword>
<dbReference type="Proteomes" id="UP000479000">
    <property type="component" value="Unassembled WGS sequence"/>
</dbReference>